<sequence>MPLTCFGLPWCAHSKSSDSSDSRVPASKPNKNAAKSRAVEKSLPPPLLMVQSSTTTCAPGPSGTSLPPRRTKSGTVRSAPTWGSRKGPLYINFFNLINKGNLNLNLENLNKGRDKAIERKEELSSKRART</sequence>
<protein>
    <submittedName>
        <fullName evidence="2">Uncharacterized protein</fullName>
    </submittedName>
</protein>
<keyword evidence="3" id="KW-1185">Reference proteome</keyword>
<reference evidence="2 3" key="1">
    <citation type="submission" date="2020-02" db="EMBL/GenBank/DDBJ databases">
        <title>Comparative genomics of the hypocrealean fungal genus Beauvera.</title>
        <authorList>
            <person name="Showalter D.N."/>
            <person name="Bushley K.E."/>
            <person name="Rehner S.A."/>
        </authorList>
    </citation>
    <scope>NUCLEOTIDE SEQUENCE [LARGE SCALE GENOMIC DNA]</scope>
    <source>
        <strain evidence="2 3">ARSEF4384</strain>
    </source>
</reference>
<feature type="compositionally biased region" description="Polar residues" evidence="1">
    <location>
        <begin position="50"/>
        <end position="65"/>
    </location>
</feature>
<evidence type="ECO:0000313" key="2">
    <source>
        <dbReference type="EMBL" id="KAK8150626.1"/>
    </source>
</evidence>
<evidence type="ECO:0000256" key="1">
    <source>
        <dbReference type="SAM" id="MobiDB-lite"/>
    </source>
</evidence>
<dbReference type="AlphaFoldDB" id="A0AAW0SAN2"/>
<proteinExistence type="predicted"/>
<comment type="caution">
    <text evidence="2">The sequence shown here is derived from an EMBL/GenBank/DDBJ whole genome shotgun (WGS) entry which is preliminary data.</text>
</comment>
<dbReference type="Proteomes" id="UP001397290">
    <property type="component" value="Unassembled WGS sequence"/>
</dbReference>
<gene>
    <name evidence="2" type="ORF">G3M48_000499</name>
</gene>
<feature type="region of interest" description="Disordered" evidence="1">
    <location>
        <begin position="12"/>
        <end position="84"/>
    </location>
</feature>
<evidence type="ECO:0000313" key="3">
    <source>
        <dbReference type="Proteomes" id="UP001397290"/>
    </source>
</evidence>
<organism evidence="2 3">
    <name type="scientific">Beauveria asiatica</name>
    <dbReference type="NCBI Taxonomy" id="1069075"/>
    <lineage>
        <taxon>Eukaryota</taxon>
        <taxon>Fungi</taxon>
        <taxon>Dikarya</taxon>
        <taxon>Ascomycota</taxon>
        <taxon>Pezizomycotina</taxon>
        <taxon>Sordariomycetes</taxon>
        <taxon>Hypocreomycetidae</taxon>
        <taxon>Hypocreales</taxon>
        <taxon>Cordycipitaceae</taxon>
        <taxon>Beauveria</taxon>
    </lineage>
</organism>
<name>A0AAW0SAN2_9HYPO</name>
<dbReference type="EMBL" id="JAAHCF010000011">
    <property type="protein sequence ID" value="KAK8150626.1"/>
    <property type="molecule type" value="Genomic_DNA"/>
</dbReference>
<accession>A0AAW0SAN2</accession>